<proteinExistence type="inferred from homology"/>
<evidence type="ECO:0000256" key="4">
    <source>
        <dbReference type="ARBA" id="ARBA00022989"/>
    </source>
</evidence>
<evidence type="ECO:0000313" key="8">
    <source>
        <dbReference type="EMBL" id="AEW75340.1"/>
    </source>
</evidence>
<protein>
    <recommendedName>
        <fullName evidence="6">Modulator protein MzrA</fullName>
    </recommendedName>
</protein>
<keyword evidence="4 6" id="KW-1133">Transmembrane helix</keyword>
<comment type="function">
    <text evidence="6">Modulates the activity of the EnvZ/OmpR two-component regulatory system, probably by directly modulating EnvZ enzymatic activity and increasing stability of phosphorylated OmpR.</text>
</comment>
<gene>
    <name evidence="8" type="primary">yqjB</name>
    <name evidence="6" type="synonym">mzrA</name>
    <name evidence="8" type="ORF">EcWSU1_03912</name>
</gene>
<feature type="domain" description="SecD export protein N-terminal TM" evidence="7">
    <location>
        <begin position="26"/>
        <end position="116"/>
    </location>
</feature>
<dbReference type="GO" id="GO:0005886">
    <property type="term" value="C:plasma membrane"/>
    <property type="evidence" value="ECO:0007669"/>
    <property type="project" value="UniProtKB-SubCell"/>
</dbReference>
<comment type="subcellular location">
    <subcellularLocation>
        <location evidence="6">Cell inner membrane</location>
        <topology evidence="6">Single-pass membrane protein</topology>
    </subcellularLocation>
</comment>
<dbReference type="KEGG" id="eec:EcWSU1_03912"/>
<dbReference type="Proteomes" id="UP000007838">
    <property type="component" value="Chromosome"/>
</dbReference>
<name>G8LFH2_9ENTR</name>
<sequence>MEEEIRGQRLTMVISPLAVRRFAVAMIALGLLSLMFLAWTTLSHQESTLAIRPVSQGVSVPDGFSVWHHLDANGIRFKSITPQDDVLLIKFDSRAQSAAAKVVLDRTLPHGYIIAQQEDDNQPAAWLSLIRDSSHRFG</sequence>
<evidence type="ECO:0000256" key="3">
    <source>
        <dbReference type="ARBA" id="ARBA00022692"/>
    </source>
</evidence>
<accession>G8LFH2</accession>
<evidence type="ECO:0000313" key="9">
    <source>
        <dbReference type="Proteomes" id="UP000007838"/>
    </source>
</evidence>
<comment type="similarity">
    <text evidence="6">Belongs to the MzrA family.</text>
</comment>
<dbReference type="Pfam" id="PF13721">
    <property type="entry name" value="SecD-TM1"/>
    <property type="match status" value="1"/>
</dbReference>
<feature type="transmembrane region" description="Helical" evidence="6">
    <location>
        <begin position="21"/>
        <end position="42"/>
    </location>
</feature>
<dbReference type="AlphaFoldDB" id="G8LFH2"/>
<organism evidence="8 9">
    <name type="scientific">Enterobacter ludwigii</name>
    <dbReference type="NCBI Taxonomy" id="299767"/>
    <lineage>
        <taxon>Bacteria</taxon>
        <taxon>Pseudomonadati</taxon>
        <taxon>Pseudomonadota</taxon>
        <taxon>Gammaproteobacteria</taxon>
        <taxon>Enterobacterales</taxon>
        <taxon>Enterobacteriaceae</taxon>
        <taxon>Enterobacter</taxon>
        <taxon>Enterobacter cloacae complex</taxon>
    </lineage>
</organism>
<evidence type="ECO:0000256" key="6">
    <source>
        <dbReference type="HAMAP-Rule" id="MF_00904"/>
    </source>
</evidence>
<evidence type="ECO:0000256" key="5">
    <source>
        <dbReference type="ARBA" id="ARBA00023136"/>
    </source>
</evidence>
<dbReference type="InterPro" id="IPR027398">
    <property type="entry name" value="SecD-TM"/>
</dbReference>
<evidence type="ECO:0000259" key="7">
    <source>
        <dbReference type="Pfam" id="PF13721"/>
    </source>
</evidence>
<dbReference type="EMBL" id="CP002886">
    <property type="protein sequence ID" value="AEW75340.1"/>
    <property type="molecule type" value="Genomic_DNA"/>
</dbReference>
<evidence type="ECO:0000256" key="2">
    <source>
        <dbReference type="ARBA" id="ARBA00022519"/>
    </source>
</evidence>
<comment type="subunit">
    <text evidence="6">Interacts with EnvZ.</text>
</comment>
<keyword evidence="1 6" id="KW-1003">Cell membrane</keyword>
<evidence type="ECO:0000256" key="1">
    <source>
        <dbReference type="ARBA" id="ARBA00022475"/>
    </source>
</evidence>
<dbReference type="HOGENOM" id="CLU_153761_0_0_6"/>
<dbReference type="eggNOG" id="ENOG5032NIM">
    <property type="taxonomic scope" value="Bacteria"/>
</dbReference>
<keyword evidence="2 6" id="KW-0997">Cell inner membrane</keyword>
<keyword evidence="5 6" id="KW-0472">Membrane</keyword>
<keyword evidence="3 6" id="KW-0812">Transmembrane</keyword>
<dbReference type="Gene3D" id="3.30.70.260">
    <property type="match status" value="1"/>
</dbReference>
<dbReference type="NCBIfam" id="NF007915">
    <property type="entry name" value="PRK10629.1"/>
    <property type="match status" value="1"/>
</dbReference>
<dbReference type="InterPro" id="IPR026574">
    <property type="entry name" value="Modulator_MzrA"/>
</dbReference>
<dbReference type="GO" id="GO:0019901">
    <property type="term" value="F:protein kinase binding"/>
    <property type="evidence" value="ECO:0007669"/>
    <property type="project" value="UniProtKB-UniRule"/>
</dbReference>
<dbReference type="HAMAP" id="MF_00904">
    <property type="entry name" value="Modulator_MzrA"/>
    <property type="match status" value="1"/>
</dbReference>
<reference evidence="8 9" key="1">
    <citation type="journal article" date="2011" name="Stand. Genomic Sci.">
        <title>Complete genome of the onion pathogen Enterobacter cloacae EcWSU1.</title>
        <authorList>
            <person name="Humann J.L."/>
            <person name="Wildung M."/>
            <person name="Cheng C.H."/>
            <person name="Lee T."/>
            <person name="Stewart J.E."/>
            <person name="Drew J.C."/>
            <person name="Triplett E.W."/>
            <person name="Main D."/>
            <person name="Schroeder B.K."/>
        </authorList>
    </citation>
    <scope>NUCLEOTIDE SEQUENCE [LARGE SCALE GENOMIC DNA]</scope>
    <source>
        <strain evidence="8 9">EcWSU1</strain>
    </source>
</reference>